<dbReference type="Pfam" id="PF00078">
    <property type="entry name" value="RVT_1"/>
    <property type="match status" value="1"/>
</dbReference>
<dbReference type="InterPro" id="IPR002890">
    <property type="entry name" value="MG2"/>
</dbReference>
<dbReference type="InterPro" id="IPR000477">
    <property type="entry name" value="RT_dom"/>
</dbReference>
<dbReference type="Gene3D" id="2.60.40.2950">
    <property type="match status" value="1"/>
</dbReference>
<dbReference type="InterPro" id="IPR001878">
    <property type="entry name" value="Znf_CCHC"/>
</dbReference>
<keyword evidence="1 4" id="KW-0732">Signal</keyword>
<dbReference type="InterPro" id="IPR043128">
    <property type="entry name" value="Rev_trsase/Diguanyl_cyclase"/>
</dbReference>
<dbReference type="Gene3D" id="2.60.40.1940">
    <property type="match status" value="1"/>
</dbReference>
<dbReference type="InterPro" id="IPR036397">
    <property type="entry name" value="RNaseH_sf"/>
</dbReference>
<dbReference type="PANTHER" id="PTHR37984">
    <property type="entry name" value="PROTEIN CBG26694"/>
    <property type="match status" value="1"/>
</dbReference>
<dbReference type="InterPro" id="IPR011625">
    <property type="entry name" value="A2M_N_BRD"/>
</dbReference>
<dbReference type="InterPro" id="IPR041588">
    <property type="entry name" value="Integrase_H2C2"/>
</dbReference>
<dbReference type="Gene3D" id="2.60.40.10">
    <property type="entry name" value="Immunoglobulins"/>
    <property type="match status" value="1"/>
</dbReference>
<feature type="signal peptide" evidence="4">
    <location>
        <begin position="1"/>
        <end position="23"/>
    </location>
</feature>
<dbReference type="PROSITE" id="PS50878">
    <property type="entry name" value="RT_POL"/>
    <property type="match status" value="1"/>
</dbReference>
<evidence type="ECO:0000259" key="6">
    <source>
        <dbReference type="PROSITE" id="PS50994"/>
    </source>
</evidence>
<evidence type="ECO:0000256" key="1">
    <source>
        <dbReference type="ARBA" id="ARBA00022729"/>
    </source>
</evidence>
<keyword evidence="8" id="KW-1185">Reference proteome</keyword>
<dbReference type="FunFam" id="1.10.340.70:FF:000003">
    <property type="entry name" value="Protein CBG25708"/>
    <property type="match status" value="1"/>
</dbReference>
<dbReference type="SUPFAM" id="SSF53098">
    <property type="entry name" value="Ribonuclease H-like"/>
    <property type="match status" value="1"/>
</dbReference>
<dbReference type="GO" id="GO:0015074">
    <property type="term" value="P:DNA integration"/>
    <property type="evidence" value="ECO:0007669"/>
    <property type="project" value="InterPro"/>
</dbReference>
<dbReference type="EMBL" id="JAIZAY010000005">
    <property type="protein sequence ID" value="KAJ8042377.1"/>
    <property type="molecule type" value="Genomic_DNA"/>
</dbReference>
<evidence type="ECO:0000256" key="4">
    <source>
        <dbReference type="SAM" id="SignalP"/>
    </source>
</evidence>
<sequence>MNIQCRLFLMVMSCAVALQSSLGSKEEYPSTYLILAPATIRPGLTFTLSVQIREASGPVNVTATIKNRESDNAVPQLRAEGIFSPGHVSTLEMQVPDTLPAPAGLFKLEITGLGGGLNFNETKYLQFDVTHFAIFVQTDKAIYKPGQTVNYRIFAVYPGMQVYKGPFDVTVADPDGNIIQLYTGLQNVTYGVITQSMVMSSEPVLGDWEIKVSAEGQTKTQTVTIDEYVLPKFEVTVVLPPYITEEDSALNIQISSKYTYGKPVEGSADVIIKFNYYDNSITRSVQGRCPAHGSKCRNCGKPNHWQSVCRQPKQKDKARQSPGNKQSRKRSRSRGRSGRNYQSGPKSDSAKQVDSINQDDGSLSSTFEELRFDTLDFISVNSVNKGQDQRSEIFADVHVQLDNRAKGATLRLKVDTGAQGNILPLRVYKKMYPDRIATTGFPQKDALKQRPTIVTAYNGSTIPQYGICDISCQYRDRHTEAEFFVADVQGPAILGLPSSMALNLVSLNCHVGTSNAKVKPINSKEELQSLYPDRFEGIGNFEGQYHIVTDPNVAPVVHAPRPLPIQIKDDIFKEIQEMLDLGVITRVTEPTDWVSSLAFTQKTNGRWRVCLDPKDLNMAIKRSHHHVPTLEEITHKFSNSKVFSKLDARHGYWSITLDEESSFLTTFNSPYGRFRFKRLPFGLCVSQDVFQYKMDQILEKCPGTVGIADDVGVFGKDETEHDQNLHNLMKVAREHGLVFNISKCEIKKPRIKFFGLVYDAEGVHPDPERVRSIEVIETPQTVKELQEFLGIATYMSPFIPNLSDHTAPLRGLIKKDAEFVWTNTHQKAFEKIKSLISKEVTLAYFDPKKETTIQVDASMKGLGAALIQDSKPICFASKSLTETEQRYANIEREMLAVVYACEKFHTYVYGKEFVVESDHKPLEMIHLKNLGAAPPRLQRLLLRLQGYAVKIKYKPGKEMLLADALSRLNPLKENQVESIEVKVSFVQFSEEKLSTLKSETSSDPELNALKEIIIEGWPEKRKQVPKPLQVYWAYRDELSIENGLILKGDRIVIPEKLQCEILNKIHTAHQGVVKCQLRAKTCVFWNNINKDIEKLVKACPSCQEYGKSQPPEPLEPSVIPTRAWQFVASDLFSLQNEEFLLIADYYSKFFIVKAIPRGRSSSQTIINLLKDVFAEYGIPEKLMTDNGSQYASQSFKEFAKEWDFRHVTSSPRYPQSNGFIERQVQTVKSTIYKAKKTNTDVNLALLCLRSRPIDSQLRSPSELLRGRKTRSNLSAKIPISVANKDAVTERLQLRQDKQTLYFDKKAHELPPLAVGQQVRVQNQDTGRWTPATVQSKRPEPRSYEVESASGGILRRNRKHIRETGEKMVTFQEQADVQTDEGQVPPELVQHNEGSKQTYTTRSGRTLDDTADVAVYKDDLLTLYKCVNPWNDKMYEGQVIIVTAVVTEGLTGLKQNSSATVTYYDKPVKIEALPITSQVFKPGLTYTAFLAVTHQDGSMLTYHERREGLVIAFGVSKNNGNKEWQCGGYSIPETGVVVARYDVPHNTSSLEINAYYYDKPSIQELGTYIRGSYTKDLTQMQSPSSSFMQIALETEKASVGDDVRMIVTTTEVASKLNYVEIFLRSGKKESMHDGKGTESSSSFDHFISCYTEVVSQGDIKLSTSVTTSKTRTPITFTIDSSMTPKANVIISFVRADGEVVVDSVELNVDGSFQNQVSVSFDKTTTEPGDDITFSVESSPDSLVGILAVDQSVLLLKSGNDITQEQVIQDLSAIDTGRTSNWDHIYYRKKRTVIWYPGFSQGSSARNILDICHVKRKNATVFVEVSVHLRSPEVKLQKPHKWLVNSISHDGNDGHFTYLVYRFVMLRRTLLFAVEVKEHLRSPEVKLRKAC</sequence>
<dbReference type="InterPro" id="IPR050951">
    <property type="entry name" value="Retrovirus_Pol_polyprotein"/>
</dbReference>
<dbReference type="InterPro" id="IPR001584">
    <property type="entry name" value="Integrase_cat-core"/>
</dbReference>
<feature type="compositionally biased region" description="Basic residues" evidence="3">
    <location>
        <begin position="326"/>
        <end position="337"/>
    </location>
</feature>
<evidence type="ECO:0000313" key="8">
    <source>
        <dbReference type="Proteomes" id="UP001152320"/>
    </source>
</evidence>
<dbReference type="FunFam" id="3.30.420.10:FF:000063">
    <property type="entry name" value="Retrovirus-related Pol polyprotein from transposon 297-like Protein"/>
    <property type="match status" value="1"/>
</dbReference>
<dbReference type="InterPro" id="IPR041577">
    <property type="entry name" value="RT_RNaseH_2"/>
</dbReference>
<dbReference type="InterPro" id="IPR041555">
    <property type="entry name" value="MG3"/>
</dbReference>
<dbReference type="Pfam" id="PF07703">
    <property type="entry name" value="A2M_BRD"/>
    <property type="match status" value="1"/>
</dbReference>
<evidence type="ECO:0000256" key="2">
    <source>
        <dbReference type="ARBA" id="ARBA00023180"/>
    </source>
</evidence>
<dbReference type="CDD" id="cd05481">
    <property type="entry name" value="retropepsin_like_LTR_1"/>
    <property type="match status" value="1"/>
</dbReference>
<dbReference type="FunFam" id="2.60.40.1930:FF:000001">
    <property type="entry name" value="CD109 isoform 3"/>
    <property type="match status" value="1"/>
</dbReference>
<dbReference type="GO" id="GO:0004866">
    <property type="term" value="F:endopeptidase inhibitor activity"/>
    <property type="evidence" value="ECO:0007669"/>
    <property type="project" value="InterPro"/>
</dbReference>
<feature type="compositionally biased region" description="Polar residues" evidence="3">
    <location>
        <begin position="350"/>
        <end position="360"/>
    </location>
</feature>
<proteinExistence type="predicted"/>
<dbReference type="GO" id="GO:0003676">
    <property type="term" value="F:nucleic acid binding"/>
    <property type="evidence" value="ECO:0007669"/>
    <property type="project" value="InterPro"/>
</dbReference>
<accession>A0A9Q1CBT5</accession>
<dbReference type="FunFam" id="3.10.20.370:FF:000001">
    <property type="entry name" value="Retrovirus-related Pol polyprotein from transposon 17.6-like protein"/>
    <property type="match status" value="1"/>
</dbReference>
<feature type="region of interest" description="Disordered" evidence="3">
    <location>
        <begin position="1328"/>
        <end position="1350"/>
    </location>
</feature>
<dbReference type="Pfam" id="PF00665">
    <property type="entry name" value="rve"/>
    <property type="match status" value="1"/>
</dbReference>
<dbReference type="PANTHER" id="PTHR37984:SF7">
    <property type="entry name" value="INTEGRASE CATALYTIC DOMAIN-CONTAINING PROTEIN"/>
    <property type="match status" value="1"/>
</dbReference>
<feature type="region of interest" description="Disordered" evidence="3">
    <location>
        <begin position="302"/>
        <end position="360"/>
    </location>
</feature>
<name>A0A9Q1CBT5_HOLLE</name>
<dbReference type="GO" id="GO:0008270">
    <property type="term" value="F:zinc ion binding"/>
    <property type="evidence" value="ECO:0007669"/>
    <property type="project" value="InterPro"/>
</dbReference>
<dbReference type="CDD" id="cd09274">
    <property type="entry name" value="RNase_HI_RT_Ty3"/>
    <property type="match status" value="1"/>
</dbReference>
<dbReference type="InterPro" id="IPR043502">
    <property type="entry name" value="DNA/RNA_pol_sf"/>
</dbReference>
<dbReference type="Pfam" id="PF17921">
    <property type="entry name" value="Integrase_H2C2"/>
    <property type="match status" value="1"/>
</dbReference>
<dbReference type="OrthoDB" id="5966756at2759"/>
<reference evidence="7" key="1">
    <citation type="submission" date="2021-10" db="EMBL/GenBank/DDBJ databases">
        <title>Tropical sea cucumber genome reveals ecological adaptation and Cuvierian tubules defense mechanism.</title>
        <authorList>
            <person name="Chen T."/>
        </authorList>
    </citation>
    <scope>NUCLEOTIDE SEQUENCE</scope>
    <source>
        <strain evidence="7">Nanhai2018</strain>
        <tissue evidence="7">Muscle</tissue>
    </source>
</reference>
<dbReference type="CDD" id="cd01647">
    <property type="entry name" value="RT_LTR"/>
    <property type="match status" value="1"/>
</dbReference>
<dbReference type="Gene3D" id="6.20.50.160">
    <property type="match status" value="1"/>
</dbReference>
<evidence type="ECO:0000259" key="5">
    <source>
        <dbReference type="PROSITE" id="PS50878"/>
    </source>
</evidence>
<dbReference type="PROSITE" id="PS50994">
    <property type="entry name" value="INTEGRASE"/>
    <property type="match status" value="1"/>
</dbReference>
<dbReference type="SMART" id="SM00343">
    <property type="entry name" value="ZnF_C2HC"/>
    <property type="match status" value="1"/>
</dbReference>
<dbReference type="Gene3D" id="2.60.40.1930">
    <property type="match status" value="2"/>
</dbReference>
<evidence type="ECO:0008006" key="9">
    <source>
        <dbReference type="Google" id="ProtNLM"/>
    </source>
</evidence>
<feature type="domain" description="Reverse transcriptase" evidence="5">
    <location>
        <begin position="581"/>
        <end position="758"/>
    </location>
</feature>
<evidence type="ECO:0000256" key="3">
    <source>
        <dbReference type="SAM" id="MobiDB-lite"/>
    </source>
</evidence>
<evidence type="ECO:0000313" key="7">
    <source>
        <dbReference type="EMBL" id="KAJ8042377.1"/>
    </source>
</evidence>
<dbReference type="SUPFAM" id="SSF56672">
    <property type="entry name" value="DNA/RNA polymerases"/>
    <property type="match status" value="1"/>
</dbReference>
<comment type="caution">
    <text evidence="7">The sequence shown here is derived from an EMBL/GenBank/DDBJ whole genome shotgun (WGS) entry which is preliminary data.</text>
</comment>
<dbReference type="Pfam" id="PF17919">
    <property type="entry name" value="RT_RNaseH_2"/>
    <property type="match status" value="1"/>
</dbReference>
<dbReference type="FunFam" id="3.30.70.270:FF:000026">
    <property type="entry name" value="Transposon Ty3-G Gag-Pol polyprotein"/>
    <property type="match status" value="1"/>
</dbReference>
<feature type="chain" id="PRO_5040343511" description="Endonuclease" evidence="4">
    <location>
        <begin position="24"/>
        <end position="1889"/>
    </location>
</feature>
<dbReference type="Gene3D" id="3.30.420.10">
    <property type="entry name" value="Ribonuclease H-like superfamily/Ribonuclease H"/>
    <property type="match status" value="1"/>
</dbReference>
<feature type="domain" description="Integrase catalytic" evidence="6">
    <location>
        <begin position="1116"/>
        <end position="1286"/>
    </location>
</feature>
<dbReference type="InterPro" id="IPR012337">
    <property type="entry name" value="RNaseH-like_sf"/>
</dbReference>
<gene>
    <name evidence="7" type="ORF">HOLleu_13414</name>
</gene>
<dbReference type="Proteomes" id="UP001152320">
    <property type="component" value="Chromosome 5"/>
</dbReference>
<dbReference type="SMART" id="SM01359">
    <property type="entry name" value="A2M_N_2"/>
    <property type="match status" value="1"/>
</dbReference>
<keyword evidence="2" id="KW-0325">Glycoprotein</keyword>
<organism evidence="7 8">
    <name type="scientific">Holothuria leucospilota</name>
    <name type="common">Black long sea cucumber</name>
    <name type="synonym">Mertensiothuria leucospilota</name>
    <dbReference type="NCBI Taxonomy" id="206669"/>
    <lineage>
        <taxon>Eukaryota</taxon>
        <taxon>Metazoa</taxon>
        <taxon>Echinodermata</taxon>
        <taxon>Eleutherozoa</taxon>
        <taxon>Echinozoa</taxon>
        <taxon>Holothuroidea</taxon>
        <taxon>Aspidochirotacea</taxon>
        <taxon>Aspidochirotida</taxon>
        <taxon>Holothuriidae</taxon>
        <taxon>Holothuria</taxon>
    </lineage>
</organism>
<dbReference type="Gene3D" id="3.30.70.270">
    <property type="match status" value="2"/>
</dbReference>
<dbReference type="Pfam" id="PF01835">
    <property type="entry name" value="MG2"/>
    <property type="match status" value="1"/>
</dbReference>
<dbReference type="Pfam" id="PF17791">
    <property type="entry name" value="MG3"/>
    <property type="match status" value="1"/>
</dbReference>
<dbReference type="Gene3D" id="3.10.10.10">
    <property type="entry name" value="HIV Type 1 Reverse Transcriptase, subunit A, domain 1"/>
    <property type="match status" value="1"/>
</dbReference>
<dbReference type="Gene3D" id="1.10.340.70">
    <property type="match status" value="1"/>
</dbReference>
<dbReference type="InterPro" id="IPR013783">
    <property type="entry name" value="Ig-like_fold"/>
</dbReference>
<protein>
    <recommendedName>
        <fullName evidence="9">Endonuclease</fullName>
    </recommendedName>
</protein>